<keyword evidence="1" id="KW-0812">Transmembrane</keyword>
<feature type="transmembrane region" description="Helical" evidence="1">
    <location>
        <begin position="54"/>
        <end position="77"/>
    </location>
</feature>
<feature type="transmembrane region" description="Helical" evidence="1">
    <location>
        <begin position="124"/>
        <end position="141"/>
    </location>
</feature>
<sequence>MAMRSWAGRRRGVWVVVGVLAGVVLVFFAVRLVTDVPGVVTGVLPRADSFQYRYVAHPVPAYVHIVPGMVFLLGALFQLSGRFRSRHLVGHRRLGRVLVTAGLLSGVLAVVVGVWFPFGGPTETGAAAVFGVWFLITLVLGRRAVRRRDVLAHRRWMIRAFAVALGVGTIRVWVGVFQLVGVLAIQDGRGAPWFGVSFWLALVLHVALAEAYLRVGPRPGPVRRRVAVGPAV</sequence>
<dbReference type="EMBL" id="JAJNDB010000001">
    <property type="protein sequence ID" value="MCD2193062.1"/>
    <property type="molecule type" value="Genomic_DNA"/>
</dbReference>
<organism evidence="2 3">
    <name type="scientific">Actinomycetospora endophytica</name>
    <dbReference type="NCBI Taxonomy" id="2291215"/>
    <lineage>
        <taxon>Bacteria</taxon>
        <taxon>Bacillati</taxon>
        <taxon>Actinomycetota</taxon>
        <taxon>Actinomycetes</taxon>
        <taxon>Pseudonocardiales</taxon>
        <taxon>Pseudonocardiaceae</taxon>
        <taxon>Actinomycetospora</taxon>
    </lineage>
</organism>
<evidence type="ECO:0000313" key="2">
    <source>
        <dbReference type="EMBL" id="MCD2193062.1"/>
    </source>
</evidence>
<feature type="transmembrane region" description="Helical" evidence="1">
    <location>
        <begin position="191"/>
        <end position="215"/>
    </location>
</feature>
<reference evidence="2 3" key="1">
    <citation type="submission" date="2021-11" db="EMBL/GenBank/DDBJ databases">
        <title>Draft genome sequence of Actinomycetospora sp. SF1 isolated from the rhizosphere soil.</title>
        <authorList>
            <person name="Duangmal K."/>
            <person name="Chantavorakit T."/>
        </authorList>
    </citation>
    <scope>NUCLEOTIDE SEQUENCE [LARGE SCALE GENOMIC DNA]</scope>
    <source>
        <strain evidence="2 3">TBRC 5722</strain>
    </source>
</reference>
<feature type="transmembrane region" description="Helical" evidence="1">
    <location>
        <begin position="12"/>
        <end position="34"/>
    </location>
</feature>
<dbReference type="Pfam" id="PF10067">
    <property type="entry name" value="DUF2306"/>
    <property type="match status" value="1"/>
</dbReference>
<keyword evidence="3" id="KW-1185">Reference proteome</keyword>
<feature type="transmembrane region" description="Helical" evidence="1">
    <location>
        <begin position="161"/>
        <end position="185"/>
    </location>
</feature>
<evidence type="ECO:0000256" key="1">
    <source>
        <dbReference type="SAM" id="Phobius"/>
    </source>
</evidence>
<protein>
    <submittedName>
        <fullName evidence="2">DUF2306 domain-containing protein</fullName>
    </submittedName>
</protein>
<dbReference type="RefSeq" id="WP_230730715.1">
    <property type="nucleotide sequence ID" value="NZ_JAJNDB010000001.1"/>
</dbReference>
<evidence type="ECO:0000313" key="3">
    <source>
        <dbReference type="Proteomes" id="UP001199469"/>
    </source>
</evidence>
<name>A0ABS8P478_9PSEU</name>
<feature type="transmembrane region" description="Helical" evidence="1">
    <location>
        <begin position="97"/>
        <end position="118"/>
    </location>
</feature>
<dbReference type="Proteomes" id="UP001199469">
    <property type="component" value="Unassembled WGS sequence"/>
</dbReference>
<keyword evidence="1" id="KW-1133">Transmembrane helix</keyword>
<gene>
    <name evidence="2" type="ORF">LQ327_06625</name>
</gene>
<accession>A0ABS8P478</accession>
<keyword evidence="1" id="KW-0472">Membrane</keyword>
<proteinExistence type="predicted"/>
<comment type="caution">
    <text evidence="2">The sequence shown here is derived from an EMBL/GenBank/DDBJ whole genome shotgun (WGS) entry which is preliminary data.</text>
</comment>
<dbReference type="InterPro" id="IPR018750">
    <property type="entry name" value="DUF2306_membrane"/>
</dbReference>